<reference evidence="2 3" key="1">
    <citation type="submission" date="2015-07" db="EMBL/GenBank/DDBJ databases">
        <title>The genome of Habropoda laboriosa.</title>
        <authorList>
            <person name="Pan H."/>
            <person name="Kapheim K."/>
        </authorList>
    </citation>
    <scope>NUCLEOTIDE SEQUENCE [LARGE SCALE GENOMIC DNA]</scope>
    <source>
        <strain evidence="2">0110345459</strain>
    </source>
</reference>
<protein>
    <submittedName>
        <fullName evidence="2">Uncharacterized protein</fullName>
    </submittedName>
</protein>
<sequence length="315" mass="35173">MTLNDNRRPSGRNEAFERINAMTPSIESSQQPGWVASIQTERAAPVDGCCTRLRDHHRYRYGRDWSVERIIPAKSRHKIDSPSTQSPSNSSQRIVQGSNRTPSHNQSHAIAPCPSVQKQPEIQPPADETTADGRQNDGIGQRRVTTLDGTADCCVLRGERGPEHFRMQMRRRTIKAPPGRYIFKRSAWVNTGPNGPDDGLPSARLQLKEHVVCSVATSPRGVEVVQAVYTRRDTTESRRGLWRIYGAYTADRPKPINFPFNSRSIVSRLANSSSDARLLLAFHPGETRSSRVYAEKRNIDSRGPSPFAVLSSHVA</sequence>
<feature type="region of interest" description="Disordered" evidence="1">
    <location>
        <begin position="73"/>
        <end position="144"/>
    </location>
</feature>
<dbReference type="Proteomes" id="UP000053825">
    <property type="component" value="Unassembled WGS sequence"/>
</dbReference>
<proteinExistence type="predicted"/>
<evidence type="ECO:0000313" key="3">
    <source>
        <dbReference type="Proteomes" id="UP000053825"/>
    </source>
</evidence>
<dbReference type="EMBL" id="KQ414596">
    <property type="protein sequence ID" value="KOC70107.1"/>
    <property type="molecule type" value="Genomic_DNA"/>
</dbReference>
<gene>
    <name evidence="2" type="ORF">WH47_08368</name>
</gene>
<feature type="compositionally biased region" description="Polar residues" evidence="1">
    <location>
        <begin position="93"/>
        <end position="108"/>
    </location>
</feature>
<feature type="compositionally biased region" description="Low complexity" evidence="1">
    <location>
        <begin position="81"/>
        <end position="92"/>
    </location>
</feature>
<name>A0A0L7RGJ9_9HYME</name>
<accession>A0A0L7RGJ9</accession>
<organism evidence="2 3">
    <name type="scientific">Habropoda laboriosa</name>
    <dbReference type="NCBI Taxonomy" id="597456"/>
    <lineage>
        <taxon>Eukaryota</taxon>
        <taxon>Metazoa</taxon>
        <taxon>Ecdysozoa</taxon>
        <taxon>Arthropoda</taxon>
        <taxon>Hexapoda</taxon>
        <taxon>Insecta</taxon>
        <taxon>Pterygota</taxon>
        <taxon>Neoptera</taxon>
        <taxon>Endopterygota</taxon>
        <taxon>Hymenoptera</taxon>
        <taxon>Apocrita</taxon>
        <taxon>Aculeata</taxon>
        <taxon>Apoidea</taxon>
        <taxon>Anthophila</taxon>
        <taxon>Apidae</taxon>
        <taxon>Habropoda</taxon>
    </lineage>
</organism>
<keyword evidence="3" id="KW-1185">Reference proteome</keyword>
<evidence type="ECO:0000313" key="2">
    <source>
        <dbReference type="EMBL" id="KOC70107.1"/>
    </source>
</evidence>
<evidence type="ECO:0000256" key="1">
    <source>
        <dbReference type="SAM" id="MobiDB-lite"/>
    </source>
</evidence>
<dbReference type="AlphaFoldDB" id="A0A0L7RGJ9"/>